<reference evidence="1" key="6">
    <citation type="journal article" date="2002" name="Nature">
        <title>Analysis of the mouse transcriptome based on functional annotation of 60,770 full-length cDNAs.</title>
        <authorList>
            <consortium name="The FANTOM Consortium and the RIKEN Genome Exploration Research Group Phase I and II Team"/>
        </authorList>
    </citation>
    <scope>NUCLEOTIDE SEQUENCE</scope>
    <source>
        <strain evidence="1">C57BL/6J</strain>
        <tissue evidence="1">Whole body</tissue>
    </source>
</reference>
<sequence length="138" mass="15543">MWYHYGCPQMGDYGLTKEENLFFLNSRMLLERVFFIITDDEYYEYKWMNYLSPHSKIGDEGRDSCLGDESQPGESFGLCHTRFVMGIGPGLPGSPLTLVGLAGFRHLVSPPPHPIPFSALLPHSLIPSLQLLPLSLRA</sequence>
<gene>
    <name evidence="2" type="primary">Igf2bp1</name>
</gene>
<accession>Q8BQF6</accession>
<evidence type="ECO:0000313" key="2">
    <source>
        <dbReference type="MGI" id="MGI:1890357"/>
    </source>
</evidence>
<reference evidence="1" key="2">
    <citation type="journal article" date="2000" name="Genome Res.">
        <title>Normalization and subtraction of cap-trapper-selected cDNAs to prepare full-length cDNA libraries for rapid discovery of new genes.</title>
        <authorList>
            <person name="Carninci P."/>
            <person name="Shibata Y."/>
            <person name="Hayatsu N."/>
            <person name="Sugahara Y."/>
            <person name="Shibata K."/>
            <person name="Itoh M."/>
            <person name="Konno H."/>
            <person name="Okazaki Y."/>
            <person name="Muramatsu M."/>
            <person name="Hayashizaki Y."/>
        </authorList>
    </citation>
    <scope>NUCLEOTIDE SEQUENCE</scope>
    <source>
        <strain evidence="1">C57BL/6J</strain>
        <tissue evidence="1">Whole body</tissue>
    </source>
</reference>
<protein>
    <submittedName>
        <fullName evidence="1">Uncharacterized protein</fullName>
    </submittedName>
</protein>
<dbReference type="EMBL" id="AK050850">
    <property type="protein sequence ID" value="BAC34434.1"/>
    <property type="molecule type" value="mRNA"/>
</dbReference>
<reference evidence="1" key="8">
    <citation type="journal article" date="2005" name="Science">
        <title>Antisense Transcription in the Mammalian Transcriptome.</title>
        <authorList>
            <consortium name="RIKEN Genome Exploration Research Group and Genome Science Group (Genome Network Project Core Group) and the FANTOM Consortium"/>
        </authorList>
    </citation>
    <scope>NUCLEOTIDE SEQUENCE</scope>
    <source>
        <strain evidence="1">C57BL/6J</strain>
        <tissue evidence="1">Whole body</tissue>
    </source>
</reference>
<dbReference type="AGR" id="MGI:1890357"/>
<dbReference type="AlphaFoldDB" id="Q8BQF6"/>
<evidence type="ECO:0000313" key="1">
    <source>
        <dbReference type="EMBL" id="BAC34434.1"/>
    </source>
</evidence>
<reference evidence="1" key="3">
    <citation type="journal article" date="2000" name="Genome Res.">
        <title>RIKEN integrated sequence analysis (RISA) system--384-format sequencing pipeline with 384 multicapillary sequencer.</title>
        <authorList>
            <person name="Shibata K."/>
            <person name="Itoh M."/>
            <person name="Aizawa K."/>
            <person name="Nagaoka S."/>
            <person name="Sasaki N."/>
            <person name="Carninci P."/>
            <person name="Konno H."/>
            <person name="Akiyama J."/>
            <person name="Nishi K."/>
            <person name="Kitsunai T."/>
            <person name="Tashiro H."/>
            <person name="Itoh M."/>
            <person name="Sumi N."/>
            <person name="Ishii Y."/>
            <person name="Nakamura S."/>
            <person name="Hazama M."/>
            <person name="Nishine T."/>
            <person name="Harada A."/>
            <person name="Yamamoto R."/>
            <person name="Matsumoto H."/>
            <person name="Sakaguchi S."/>
            <person name="Ikegami T."/>
            <person name="Kashiwagi K."/>
            <person name="Fujiwake S."/>
            <person name="Inoue K."/>
            <person name="Togawa Y."/>
            <person name="Izawa M."/>
            <person name="Ohara E."/>
            <person name="Watahiki M."/>
            <person name="Yoneda Y."/>
            <person name="Ishikawa T."/>
            <person name="Ozawa K."/>
            <person name="Tanaka T."/>
            <person name="Matsuura S."/>
            <person name="Kawai J."/>
            <person name="Okazaki Y."/>
            <person name="Muramatsu M."/>
            <person name="Inoue Y."/>
            <person name="Kira A."/>
            <person name="Hayashizaki Y."/>
        </authorList>
    </citation>
    <scope>NUCLEOTIDE SEQUENCE</scope>
    <source>
        <strain evidence="1">C57BL/6J</strain>
        <tissue evidence="1">Whole body</tissue>
    </source>
</reference>
<reference evidence="1" key="5">
    <citation type="submission" date="2001-07" db="EMBL/GenBank/DDBJ databases">
        <authorList>
            <person name="Adachi J."/>
            <person name="Aizawa K."/>
            <person name="Akimura T."/>
            <person name="Arakawa T."/>
            <person name="Bono H."/>
            <person name="Carninci P."/>
            <person name="Fukuda S."/>
            <person name="Furuno M."/>
            <person name="Hanagaki T."/>
            <person name="Hara A."/>
            <person name="Hashizume W."/>
            <person name="Hayashida K."/>
            <person name="Hayatsu N."/>
            <person name="Hiramoto K."/>
            <person name="Hiraoka T."/>
            <person name="Hirozane T."/>
            <person name="Hori F."/>
            <person name="Imotani K."/>
            <person name="Ishii Y."/>
            <person name="Itoh M."/>
            <person name="Kagawa I."/>
            <person name="Kasukawa T."/>
            <person name="Katoh H."/>
            <person name="Kawai J."/>
            <person name="Kojima Y."/>
            <person name="Kondo S."/>
            <person name="Konno H."/>
            <person name="Kouda M."/>
            <person name="Koya S."/>
            <person name="Kurihara C."/>
            <person name="Matsuyama T."/>
            <person name="Miyazaki A."/>
            <person name="Murata M."/>
            <person name="Nakamura M."/>
            <person name="Nishi K."/>
            <person name="Nomura K."/>
            <person name="Numazaki R."/>
            <person name="Ohno M."/>
            <person name="Ohsato N."/>
            <person name="Okazaki Y."/>
            <person name="Saito R."/>
            <person name="Saitoh H."/>
            <person name="Sakai C."/>
            <person name="Sakai K."/>
            <person name="Sakazume N."/>
            <person name="Sano H."/>
            <person name="Sasaki D."/>
            <person name="Shibata K."/>
            <person name="Shinagawa A."/>
            <person name="Shiraki T."/>
            <person name="Sogabe Y."/>
            <person name="Tagami M."/>
            <person name="Tagawa A."/>
            <person name="Takahashi F."/>
            <person name="Takaku-Akahira S."/>
            <person name="Takeda Y."/>
            <person name="Tanaka T."/>
            <person name="Tomaru A."/>
            <person name="Toya T."/>
            <person name="Yasunishi A."/>
            <person name="Muramatsu M."/>
            <person name="Hayashizaki Y."/>
        </authorList>
    </citation>
    <scope>NUCLEOTIDE SEQUENCE</scope>
    <source>
        <strain evidence="1">C57BL/6J</strain>
        <tissue evidence="1">Whole body</tissue>
    </source>
</reference>
<dbReference type="MGI" id="MGI:1890357">
    <property type="gene designation" value="Igf2bp1"/>
</dbReference>
<name>Q8BQF6_MOUSE</name>
<proteinExistence type="evidence at transcript level"/>
<reference evidence="1" key="4">
    <citation type="journal article" date="2001" name="Nature">
        <title>Functional annotation of a full-length mouse cDNA collection.</title>
        <authorList>
            <consortium name="The RIKEN Genome Exploration Research Group Phase II Team and the FANTOM Consortium"/>
        </authorList>
    </citation>
    <scope>NUCLEOTIDE SEQUENCE</scope>
    <source>
        <strain evidence="1">C57BL/6J</strain>
        <tissue evidence="1">Whole body</tissue>
    </source>
</reference>
<reference evidence="1" key="1">
    <citation type="journal article" date="1999" name="Methods Enzymol.">
        <title>High-efficiency full-length cDNA cloning.</title>
        <authorList>
            <person name="Carninci P."/>
            <person name="Hayashizaki Y."/>
        </authorList>
    </citation>
    <scope>NUCLEOTIDE SEQUENCE</scope>
    <source>
        <strain evidence="1">C57BL/6J</strain>
        <tissue evidence="1">Whole body</tissue>
    </source>
</reference>
<organism evidence="1">
    <name type="scientific">Mus musculus</name>
    <name type="common">Mouse</name>
    <dbReference type="NCBI Taxonomy" id="10090"/>
    <lineage>
        <taxon>Eukaryota</taxon>
        <taxon>Metazoa</taxon>
        <taxon>Chordata</taxon>
        <taxon>Craniata</taxon>
        <taxon>Vertebrata</taxon>
        <taxon>Euteleostomi</taxon>
        <taxon>Mammalia</taxon>
        <taxon>Eutheria</taxon>
        <taxon>Euarchontoglires</taxon>
        <taxon>Glires</taxon>
        <taxon>Rodentia</taxon>
        <taxon>Myomorpha</taxon>
        <taxon>Muroidea</taxon>
        <taxon>Muridae</taxon>
        <taxon>Murinae</taxon>
        <taxon>Mus</taxon>
        <taxon>Mus</taxon>
    </lineage>
</organism>
<reference evidence="1" key="7">
    <citation type="journal article" date="2005" name="Science">
        <title>The Transcriptional Landscape of the Mammalian Genome.</title>
        <authorList>
            <consortium name="The FANTOM Consortium"/>
            <consortium name="Riken Genome Exploration Research Group and Genome Science Group (Genome Network Project Core Group)"/>
        </authorList>
    </citation>
    <scope>NUCLEOTIDE SEQUENCE</scope>
    <source>
        <strain evidence="1">C57BL/6J</strain>
        <tissue evidence="1">Whole body</tissue>
    </source>
</reference>